<organism evidence="2 3">
    <name type="scientific">Cystobacter ferrugineus</name>
    <dbReference type="NCBI Taxonomy" id="83449"/>
    <lineage>
        <taxon>Bacteria</taxon>
        <taxon>Pseudomonadati</taxon>
        <taxon>Myxococcota</taxon>
        <taxon>Myxococcia</taxon>
        <taxon>Myxococcales</taxon>
        <taxon>Cystobacterineae</taxon>
        <taxon>Archangiaceae</taxon>
        <taxon>Cystobacter</taxon>
    </lineage>
</organism>
<comment type="caution">
    <text evidence="2">The sequence shown here is derived from an EMBL/GenBank/DDBJ whole genome shotgun (WGS) entry which is preliminary data.</text>
</comment>
<keyword evidence="1" id="KW-1133">Transmembrane helix</keyword>
<evidence type="ECO:0000256" key="1">
    <source>
        <dbReference type="SAM" id="Phobius"/>
    </source>
</evidence>
<evidence type="ECO:0000313" key="2">
    <source>
        <dbReference type="EMBL" id="OJH40867.1"/>
    </source>
</evidence>
<gene>
    <name evidence="2" type="ORF">BON30_08040</name>
</gene>
<reference evidence="2 3" key="2">
    <citation type="submission" date="2016-12" db="EMBL/GenBank/DDBJ databases">
        <title>Draft Genome Sequence of Cystobacter ferrugineus Strain Cbfe23.</title>
        <authorList>
            <person name="Akbar S."/>
            <person name="Dowd S.E."/>
            <person name="Stevens D.C."/>
        </authorList>
    </citation>
    <scope>NUCLEOTIDE SEQUENCE [LARGE SCALE GENOMIC DNA]</scope>
    <source>
        <strain evidence="2 3">Cbfe23</strain>
    </source>
</reference>
<sequence>MKKPMMRGARRSRGQQLTEFTLLSAALLVGTLSIIHFAPDMLGALTIYLRGFYVILGYPLG</sequence>
<keyword evidence="3" id="KW-1185">Reference proteome</keyword>
<dbReference type="AlphaFoldDB" id="A0A1L9BF39"/>
<accession>A0A1L9BF39</accession>
<feature type="transmembrane region" description="Helical" evidence="1">
    <location>
        <begin position="20"/>
        <end position="38"/>
    </location>
</feature>
<dbReference type="RefSeq" id="WP_071897306.1">
    <property type="nucleotide sequence ID" value="NZ_MPIN01000002.1"/>
</dbReference>
<proteinExistence type="predicted"/>
<name>A0A1L9BF39_9BACT</name>
<dbReference type="STRING" id="83449.BON30_08040"/>
<protein>
    <submittedName>
        <fullName evidence="2">Uncharacterized protein</fullName>
    </submittedName>
</protein>
<evidence type="ECO:0000313" key="3">
    <source>
        <dbReference type="Proteomes" id="UP000182229"/>
    </source>
</evidence>
<dbReference type="OrthoDB" id="5522005at2"/>
<keyword evidence="1" id="KW-0812">Transmembrane</keyword>
<keyword evidence="1" id="KW-0472">Membrane</keyword>
<dbReference type="EMBL" id="MPIN01000002">
    <property type="protein sequence ID" value="OJH40867.1"/>
    <property type="molecule type" value="Genomic_DNA"/>
</dbReference>
<dbReference type="Proteomes" id="UP000182229">
    <property type="component" value="Unassembled WGS sequence"/>
</dbReference>
<reference evidence="3" key="1">
    <citation type="submission" date="2016-11" db="EMBL/GenBank/DDBJ databases">
        <authorList>
            <person name="Shukria A."/>
            <person name="Stevens D.C."/>
        </authorList>
    </citation>
    <scope>NUCLEOTIDE SEQUENCE [LARGE SCALE GENOMIC DNA]</scope>
    <source>
        <strain evidence="3">Cbfe23</strain>
    </source>
</reference>